<evidence type="ECO:0000313" key="2">
    <source>
        <dbReference type="Proteomes" id="UP000186817"/>
    </source>
</evidence>
<accession>A0A1Q9DLG4</accession>
<protein>
    <submittedName>
        <fullName evidence="1">Uncharacterized protein</fullName>
    </submittedName>
</protein>
<name>A0A1Q9DLG4_SYMMI</name>
<dbReference type="Proteomes" id="UP000186817">
    <property type="component" value="Unassembled WGS sequence"/>
</dbReference>
<keyword evidence="2" id="KW-1185">Reference proteome</keyword>
<gene>
    <name evidence="1" type="ORF">AK812_SmicGene21825</name>
</gene>
<dbReference type="OrthoDB" id="412967at2759"/>
<organism evidence="1 2">
    <name type="scientific">Symbiodinium microadriaticum</name>
    <name type="common">Dinoflagellate</name>
    <name type="synonym">Zooxanthella microadriatica</name>
    <dbReference type="NCBI Taxonomy" id="2951"/>
    <lineage>
        <taxon>Eukaryota</taxon>
        <taxon>Sar</taxon>
        <taxon>Alveolata</taxon>
        <taxon>Dinophyceae</taxon>
        <taxon>Suessiales</taxon>
        <taxon>Symbiodiniaceae</taxon>
        <taxon>Symbiodinium</taxon>
    </lineage>
</organism>
<dbReference type="AlphaFoldDB" id="A0A1Q9DLG4"/>
<comment type="caution">
    <text evidence="1">The sequence shown here is derived from an EMBL/GenBank/DDBJ whole genome shotgun (WGS) entry which is preliminary data.</text>
</comment>
<proteinExistence type="predicted"/>
<sequence>MIANPLSLCKQCQETNYLPLDPKIVSWRVPVAEGTARQERPRDDKQAVLAEPPMLVQLEKAIEAQCQVGDPRWMALLGQWIQAAACMRCALDEAKKGRNRKHFYFAIPSAFTSGWDWTDPWVKAFEQLPVAKEAKCGLCFDEKGFSWSLREFNLAVQAVFAKAFDKPEELTFSAGAHLTTER</sequence>
<evidence type="ECO:0000313" key="1">
    <source>
        <dbReference type="EMBL" id="OLP96011.1"/>
    </source>
</evidence>
<reference evidence="1 2" key="1">
    <citation type="submission" date="2016-02" db="EMBL/GenBank/DDBJ databases">
        <title>Genome analysis of coral dinoflagellate symbionts highlights evolutionary adaptations to a symbiotic lifestyle.</title>
        <authorList>
            <person name="Aranda M."/>
            <person name="Li Y."/>
            <person name="Liew Y.J."/>
            <person name="Baumgarten S."/>
            <person name="Simakov O."/>
            <person name="Wilson M."/>
            <person name="Piel J."/>
            <person name="Ashoor H."/>
            <person name="Bougouffa S."/>
            <person name="Bajic V.B."/>
            <person name="Ryu T."/>
            <person name="Ravasi T."/>
            <person name="Bayer T."/>
            <person name="Micklem G."/>
            <person name="Kim H."/>
            <person name="Bhak J."/>
            <person name="Lajeunesse T.C."/>
            <person name="Voolstra C.R."/>
        </authorList>
    </citation>
    <scope>NUCLEOTIDE SEQUENCE [LARGE SCALE GENOMIC DNA]</scope>
    <source>
        <strain evidence="1 2">CCMP2467</strain>
    </source>
</reference>
<dbReference type="EMBL" id="LSRX01000483">
    <property type="protein sequence ID" value="OLP96011.1"/>
    <property type="molecule type" value="Genomic_DNA"/>
</dbReference>